<evidence type="ECO:0000313" key="3">
    <source>
        <dbReference type="EMBL" id="PWA22522.1"/>
    </source>
</evidence>
<feature type="compositionally biased region" description="Acidic residues" evidence="1">
    <location>
        <begin position="122"/>
        <end position="134"/>
    </location>
</feature>
<dbReference type="InterPro" id="IPR027911">
    <property type="entry name" value="DUF4604"/>
</dbReference>
<dbReference type="InterPro" id="IPR040219">
    <property type="entry name" value="KIAA1143-like"/>
</dbReference>
<feature type="domain" description="DUF4604" evidence="2">
    <location>
        <begin position="85"/>
        <end position="257"/>
    </location>
</feature>
<dbReference type="PANTHER" id="PTHR31195">
    <property type="entry name" value="GEO02494P1"/>
    <property type="match status" value="1"/>
</dbReference>
<feature type="compositionally biased region" description="Basic and acidic residues" evidence="1">
    <location>
        <begin position="148"/>
        <end position="167"/>
    </location>
</feature>
<evidence type="ECO:0000256" key="1">
    <source>
        <dbReference type="SAM" id="MobiDB-lite"/>
    </source>
</evidence>
<gene>
    <name evidence="3" type="ORF">CCH79_00018181</name>
</gene>
<evidence type="ECO:0000259" key="2">
    <source>
        <dbReference type="Pfam" id="PF15377"/>
    </source>
</evidence>
<keyword evidence="4" id="KW-1185">Reference proteome</keyword>
<sequence>MKLEAVVVTVTPAEEEPNPEGLKKLLPSHTVWLRRDSASNRSGRTHTSPSGSLHRGLASQTENQQRPESPLTAQHLAMNKGKASGVSWVKPAEPSFLKKFKTDVGYKEGPNVDTKRQAMPTPDDDSGSDKEDELPQVVVLKSGDLSADEVKKLKGELRAGDEGEKGQDATGGGSVRSVKTLRRFLSVLFTGEEAPPDGKILFKKPAKRSSSDKFQGIAASSSKKKKEERAAEQEEDRDRKSGKKVKNNSLLSFGDDEEEEND</sequence>
<dbReference type="PANTHER" id="PTHR31195:SF2">
    <property type="entry name" value="GEO02494P1"/>
    <property type="match status" value="1"/>
</dbReference>
<dbReference type="Proteomes" id="UP000250572">
    <property type="component" value="Unassembled WGS sequence"/>
</dbReference>
<feature type="compositionally biased region" description="Basic and acidic residues" evidence="1">
    <location>
        <begin position="225"/>
        <end position="239"/>
    </location>
</feature>
<feature type="compositionally biased region" description="Polar residues" evidence="1">
    <location>
        <begin position="58"/>
        <end position="67"/>
    </location>
</feature>
<accession>A0A315VI07</accession>
<feature type="region of interest" description="Disordered" evidence="1">
    <location>
        <begin position="33"/>
        <end position="86"/>
    </location>
</feature>
<name>A0A315VI07_GAMAF</name>
<dbReference type="Pfam" id="PF15377">
    <property type="entry name" value="DUF4604"/>
    <property type="match status" value="1"/>
</dbReference>
<protein>
    <recommendedName>
        <fullName evidence="2">DUF4604 domain-containing protein</fullName>
    </recommendedName>
</protein>
<evidence type="ECO:0000313" key="4">
    <source>
        <dbReference type="Proteomes" id="UP000250572"/>
    </source>
</evidence>
<feature type="region of interest" description="Disordered" evidence="1">
    <location>
        <begin position="101"/>
        <end position="176"/>
    </location>
</feature>
<dbReference type="STRING" id="33528.ENSGAFP00000014575"/>
<dbReference type="EMBL" id="NHOQ01001708">
    <property type="protein sequence ID" value="PWA22522.1"/>
    <property type="molecule type" value="Genomic_DNA"/>
</dbReference>
<feature type="region of interest" description="Disordered" evidence="1">
    <location>
        <begin position="193"/>
        <end position="262"/>
    </location>
</feature>
<comment type="caution">
    <text evidence="3">The sequence shown here is derived from an EMBL/GenBank/DDBJ whole genome shotgun (WGS) entry which is preliminary data.</text>
</comment>
<dbReference type="AlphaFoldDB" id="A0A315VI07"/>
<reference evidence="3 4" key="1">
    <citation type="journal article" date="2018" name="G3 (Bethesda)">
        <title>A High-Quality Reference Genome for the Invasive Mosquitofish Gambusia affinis Using a Chicago Library.</title>
        <authorList>
            <person name="Hoffberg S.L."/>
            <person name="Troendle N.J."/>
            <person name="Glenn T.C."/>
            <person name="Mahmud O."/>
            <person name="Louha S."/>
            <person name="Chalopin D."/>
            <person name="Bennetzen J.L."/>
            <person name="Mauricio R."/>
        </authorList>
    </citation>
    <scope>NUCLEOTIDE SEQUENCE [LARGE SCALE GENOMIC DNA]</scope>
    <source>
        <strain evidence="3">NE01/NJP1002.9</strain>
        <tissue evidence="3">Muscle</tissue>
    </source>
</reference>
<feature type="compositionally biased region" description="Polar residues" evidence="1">
    <location>
        <begin position="39"/>
        <end position="51"/>
    </location>
</feature>
<organism evidence="3 4">
    <name type="scientific">Gambusia affinis</name>
    <name type="common">Western mosquitofish</name>
    <name type="synonym">Heterandria affinis</name>
    <dbReference type="NCBI Taxonomy" id="33528"/>
    <lineage>
        <taxon>Eukaryota</taxon>
        <taxon>Metazoa</taxon>
        <taxon>Chordata</taxon>
        <taxon>Craniata</taxon>
        <taxon>Vertebrata</taxon>
        <taxon>Euteleostomi</taxon>
        <taxon>Actinopterygii</taxon>
        <taxon>Neopterygii</taxon>
        <taxon>Teleostei</taxon>
        <taxon>Neoteleostei</taxon>
        <taxon>Acanthomorphata</taxon>
        <taxon>Ovalentaria</taxon>
        <taxon>Atherinomorphae</taxon>
        <taxon>Cyprinodontiformes</taxon>
        <taxon>Poeciliidae</taxon>
        <taxon>Poeciliinae</taxon>
        <taxon>Gambusia</taxon>
    </lineage>
</organism>
<proteinExistence type="predicted"/>